<evidence type="ECO:0000256" key="1">
    <source>
        <dbReference type="SAM" id="MobiDB-lite"/>
    </source>
</evidence>
<organism evidence="2 3">
    <name type="scientific">Trebonia kvetii</name>
    <dbReference type="NCBI Taxonomy" id="2480626"/>
    <lineage>
        <taxon>Bacteria</taxon>
        <taxon>Bacillati</taxon>
        <taxon>Actinomycetota</taxon>
        <taxon>Actinomycetes</taxon>
        <taxon>Streptosporangiales</taxon>
        <taxon>Treboniaceae</taxon>
        <taxon>Trebonia</taxon>
    </lineage>
</organism>
<accession>A0A6P2BTU6</accession>
<dbReference type="OrthoDB" id="4753751at2"/>
<evidence type="ECO:0000313" key="2">
    <source>
        <dbReference type="EMBL" id="TVZ02410.1"/>
    </source>
</evidence>
<keyword evidence="3" id="KW-1185">Reference proteome</keyword>
<proteinExistence type="predicted"/>
<sequence length="91" mass="9589">MGDELARDEDDHDLLTFNESAIRLREEIAATEAALGESPTAERRAALEARLAALAGALERNTRLAGKNPGGTGFLNYTPPPRAAAEGEGQA</sequence>
<dbReference type="RefSeq" id="WP_145857388.1">
    <property type="nucleotide sequence ID" value="NZ_RPFW01000005.1"/>
</dbReference>
<dbReference type="EMBL" id="RPFW01000005">
    <property type="protein sequence ID" value="TVZ02410.1"/>
    <property type="molecule type" value="Genomic_DNA"/>
</dbReference>
<comment type="caution">
    <text evidence="2">The sequence shown here is derived from an EMBL/GenBank/DDBJ whole genome shotgun (WGS) entry which is preliminary data.</text>
</comment>
<dbReference type="AlphaFoldDB" id="A0A6P2BTU6"/>
<name>A0A6P2BTU6_9ACTN</name>
<dbReference type="Proteomes" id="UP000460272">
    <property type="component" value="Unassembled WGS sequence"/>
</dbReference>
<reference evidence="2 3" key="1">
    <citation type="submission" date="2018-11" db="EMBL/GenBank/DDBJ databases">
        <title>Trebonia kvetii gen.nov., sp.nov., a novel acidophilic actinobacterium, and proposal of the new actinobacterial family Treboniaceae fam. nov.</title>
        <authorList>
            <person name="Rapoport D."/>
            <person name="Sagova-Mareckova M."/>
            <person name="Sedlacek I."/>
            <person name="Provaznik J."/>
            <person name="Kralova S."/>
            <person name="Pavlinic D."/>
            <person name="Benes V."/>
            <person name="Kopecky J."/>
        </authorList>
    </citation>
    <scope>NUCLEOTIDE SEQUENCE [LARGE SCALE GENOMIC DNA]</scope>
    <source>
        <strain evidence="2 3">15Tr583</strain>
    </source>
</reference>
<evidence type="ECO:0000313" key="3">
    <source>
        <dbReference type="Proteomes" id="UP000460272"/>
    </source>
</evidence>
<protein>
    <submittedName>
        <fullName evidence="2">Uncharacterized protein</fullName>
    </submittedName>
</protein>
<feature type="region of interest" description="Disordered" evidence="1">
    <location>
        <begin position="63"/>
        <end position="91"/>
    </location>
</feature>
<gene>
    <name evidence="2" type="ORF">EAS64_26790</name>
</gene>